<reference evidence="3" key="2">
    <citation type="journal article" date="2018" name="Environ. Sci. Technol.">
        <title>The Toxicogenome of Hyalella azteca: A Model for Sediment Ecotoxicology and Evolutionary Toxicology.</title>
        <authorList>
            <person name="Poynton H.C."/>
            <person name="Hasenbein S."/>
            <person name="Benoit J.B."/>
            <person name="Sepulveda M.S."/>
            <person name="Poelchau M.F."/>
            <person name="Hughes D.S.T."/>
            <person name="Murali S.C."/>
            <person name="Chen S."/>
            <person name="Glastad K.M."/>
            <person name="Goodisman M.A.D."/>
            <person name="Werren J.H."/>
            <person name="Vineis J.H."/>
            <person name="Bowen J.L."/>
            <person name="Friedrich M."/>
            <person name="Jones J."/>
            <person name="Robertson H.M."/>
            <person name="Feyereisen R."/>
            <person name="Mechler-Hickson A."/>
            <person name="Mathers N."/>
            <person name="Lee C.E."/>
            <person name="Colbourne J.K."/>
            <person name="Biales A."/>
            <person name="Johnston J.S."/>
            <person name="Wellborn G.A."/>
            <person name="Rosendale A.J."/>
            <person name="Cridge A.G."/>
            <person name="Munoz-Torres M.C."/>
            <person name="Bain P.A."/>
            <person name="Manny A.R."/>
            <person name="Major K.M."/>
            <person name="Lambert F.N."/>
            <person name="Vulpe C.D."/>
            <person name="Tuck P."/>
            <person name="Blalock B.J."/>
            <person name="Lin Y.Y."/>
            <person name="Smith M.E."/>
            <person name="Ochoa-Acuna H."/>
            <person name="Chen M.M."/>
            <person name="Childers C.P."/>
            <person name="Qu J."/>
            <person name="Dugan S."/>
            <person name="Lee S.L."/>
            <person name="Chao H."/>
            <person name="Dinh H."/>
            <person name="Han Y."/>
            <person name="Doddapaneni H."/>
            <person name="Worley K.C."/>
            <person name="Muzny D.M."/>
            <person name="Gibbs R.A."/>
            <person name="Richards S."/>
        </authorList>
    </citation>
    <scope>NUCLEOTIDE SEQUENCE</scope>
    <source>
        <strain evidence="3">HAZT.00-mixed</strain>
        <tissue evidence="3">Whole organism</tissue>
    </source>
</reference>
<feature type="compositionally biased region" description="Polar residues" evidence="1">
    <location>
        <begin position="247"/>
        <end position="256"/>
    </location>
</feature>
<dbReference type="InterPro" id="IPR000626">
    <property type="entry name" value="Ubiquitin-like_dom"/>
</dbReference>
<accession>A0A6A0H3A6</accession>
<gene>
    <name evidence="3" type="ORF">HAZT_HAZT002911</name>
</gene>
<name>A0A6A0H3A6_HYAAZ</name>
<organism evidence="3">
    <name type="scientific">Hyalella azteca</name>
    <name type="common">Amphipod</name>
    <dbReference type="NCBI Taxonomy" id="294128"/>
    <lineage>
        <taxon>Eukaryota</taxon>
        <taxon>Metazoa</taxon>
        <taxon>Ecdysozoa</taxon>
        <taxon>Arthropoda</taxon>
        <taxon>Crustacea</taxon>
        <taxon>Multicrustacea</taxon>
        <taxon>Malacostraca</taxon>
        <taxon>Eumalacostraca</taxon>
        <taxon>Peracarida</taxon>
        <taxon>Amphipoda</taxon>
        <taxon>Senticaudata</taxon>
        <taxon>Talitrida</taxon>
        <taxon>Talitroidea</taxon>
        <taxon>Hyalellidae</taxon>
        <taxon>Hyalella</taxon>
    </lineage>
</organism>
<evidence type="ECO:0000256" key="1">
    <source>
        <dbReference type="SAM" id="MobiDB-lite"/>
    </source>
</evidence>
<sequence>MSDSQIKSQVYLPRPLCPCNSYRSPAPSRLSNSPFYRDRLAHSESFDDPDNEDDDEELMEIQIQTLTGTTFRVNQYWCFPGLVWSQQHLLLGQQELQDDVPLQQQGVTHGSVLRLVISLKGGPVNARRNLPPDDLLLREVSEIMDERRDELWDSSGGRAVTLLVLRDGDSVNLYRVMEHEDGSFSPLNQSWASSTPGGALERSLGSRADEDAKTQSTLEQLRAKMEAIKLNAKKKKKPLSGGRKKSTAQGTKNSAVQVKPVANKAVEGKQHFSSIPPDLVSDITPKVKAAKVEQRKPKSGGL</sequence>
<evidence type="ECO:0000259" key="2">
    <source>
        <dbReference type="PROSITE" id="PS50053"/>
    </source>
</evidence>
<reference evidence="3" key="1">
    <citation type="submission" date="2014-08" db="EMBL/GenBank/DDBJ databases">
        <authorList>
            <person name="Murali S."/>
            <person name="Richards S."/>
            <person name="Bandaranaike D."/>
            <person name="Bellair M."/>
            <person name="Blankenburg K."/>
            <person name="Chao H."/>
            <person name="Dinh H."/>
            <person name="Doddapaneni H."/>
            <person name="Dugan-Rocha S."/>
            <person name="Elkadiri S."/>
            <person name="Gnanaolivu R."/>
            <person name="Hughes D."/>
            <person name="Lee S."/>
            <person name="Li M."/>
            <person name="Ming W."/>
            <person name="Munidasa M."/>
            <person name="Muniz J."/>
            <person name="Nguyen L."/>
            <person name="Osuji N."/>
            <person name="Pu L.-L."/>
            <person name="Puazo M."/>
            <person name="Skinner E."/>
            <person name="Qu C."/>
            <person name="Quiroz J."/>
            <person name="Raj R."/>
            <person name="Weissenberger G."/>
            <person name="Xin Y."/>
            <person name="Zou X."/>
            <person name="Han Y."/>
            <person name="Worley K."/>
            <person name="Muzny D."/>
            <person name="Gibbs R."/>
        </authorList>
    </citation>
    <scope>NUCLEOTIDE SEQUENCE</scope>
    <source>
        <strain evidence="3">HAZT.00-mixed</strain>
        <tissue evidence="3">Whole organism</tissue>
    </source>
</reference>
<protein>
    <recommendedName>
        <fullName evidence="2">Ubiquitin-like domain-containing protein</fullName>
    </recommendedName>
</protein>
<feature type="region of interest" description="Disordered" evidence="1">
    <location>
        <begin position="230"/>
        <end position="302"/>
    </location>
</feature>
<dbReference type="PROSITE" id="PS50053">
    <property type="entry name" value="UBIQUITIN_2"/>
    <property type="match status" value="1"/>
</dbReference>
<feature type="domain" description="Ubiquitin-like" evidence="2">
    <location>
        <begin position="85"/>
        <end position="122"/>
    </location>
</feature>
<feature type="compositionally biased region" description="Polar residues" evidence="1">
    <location>
        <begin position="185"/>
        <end position="196"/>
    </location>
</feature>
<dbReference type="Gene3D" id="3.10.20.90">
    <property type="entry name" value="Phosphatidylinositol 3-kinase Catalytic Subunit, Chain A, domain 1"/>
    <property type="match status" value="1"/>
</dbReference>
<feature type="region of interest" description="Disordered" evidence="1">
    <location>
        <begin position="183"/>
        <end position="217"/>
    </location>
</feature>
<dbReference type="Proteomes" id="UP000711488">
    <property type="component" value="Unassembled WGS sequence"/>
</dbReference>
<proteinExistence type="predicted"/>
<comment type="caution">
    <text evidence="3">The sequence shown here is derived from an EMBL/GenBank/DDBJ whole genome shotgun (WGS) entry which is preliminary data.</text>
</comment>
<feature type="non-terminal residue" evidence="3">
    <location>
        <position position="302"/>
    </location>
</feature>
<dbReference type="InterPro" id="IPR053061">
    <property type="entry name" value="AN1-type_zinc_finger"/>
</dbReference>
<dbReference type="PANTHER" id="PTHR46728">
    <property type="entry name" value="AN1-TYPE ZINC FINGER PROTEIN 4"/>
    <property type="match status" value="1"/>
</dbReference>
<reference evidence="3" key="3">
    <citation type="submission" date="2019-06" db="EMBL/GenBank/DDBJ databases">
        <authorList>
            <person name="Poynton C."/>
            <person name="Hasenbein S."/>
            <person name="Benoit J.B."/>
            <person name="Sepulveda M.S."/>
            <person name="Poelchau M.F."/>
            <person name="Murali S.C."/>
            <person name="Chen S."/>
            <person name="Glastad K.M."/>
            <person name="Werren J.H."/>
            <person name="Vineis J.H."/>
            <person name="Bowen J.L."/>
            <person name="Friedrich M."/>
            <person name="Jones J."/>
            <person name="Robertson H.M."/>
            <person name="Feyereisen R."/>
            <person name="Mechler-Hickson A."/>
            <person name="Mathers N."/>
            <person name="Lee C.E."/>
            <person name="Colbourne J.K."/>
            <person name="Biales A."/>
            <person name="Johnston J.S."/>
            <person name="Wellborn G.A."/>
            <person name="Rosendale A.J."/>
            <person name="Cridge A.G."/>
            <person name="Munoz-Torres M.C."/>
            <person name="Bain P.A."/>
            <person name="Manny A.R."/>
            <person name="Major K.M."/>
            <person name="Lambert F.N."/>
            <person name="Vulpe C.D."/>
            <person name="Tuck P."/>
            <person name="Blalock B.J."/>
            <person name="Lin Y.-Y."/>
            <person name="Smith M.E."/>
            <person name="Ochoa-Acuna H."/>
            <person name="Chen M.-J.M."/>
            <person name="Childers C.P."/>
            <person name="Qu J."/>
            <person name="Dugan S."/>
            <person name="Lee S.L."/>
            <person name="Chao H."/>
            <person name="Dinh H."/>
            <person name="Han Y."/>
            <person name="Doddapaneni H."/>
            <person name="Worley K.C."/>
            <person name="Muzny D.M."/>
            <person name="Gibbs R.A."/>
            <person name="Richards S."/>
        </authorList>
    </citation>
    <scope>NUCLEOTIDE SEQUENCE</scope>
    <source>
        <strain evidence="3">HAZT.00-mixed</strain>
        <tissue evidence="3">Whole organism</tissue>
    </source>
</reference>
<evidence type="ECO:0000313" key="3">
    <source>
        <dbReference type="EMBL" id="KAA0198219.1"/>
    </source>
</evidence>
<dbReference type="EMBL" id="JQDR03007695">
    <property type="protein sequence ID" value="KAA0198219.1"/>
    <property type="molecule type" value="Genomic_DNA"/>
</dbReference>
<dbReference type="SUPFAM" id="SSF54236">
    <property type="entry name" value="Ubiquitin-like"/>
    <property type="match status" value="1"/>
</dbReference>
<feature type="compositionally biased region" description="Basic residues" evidence="1">
    <location>
        <begin position="231"/>
        <end position="246"/>
    </location>
</feature>
<dbReference type="AlphaFoldDB" id="A0A6A0H3A6"/>
<dbReference type="InterPro" id="IPR029071">
    <property type="entry name" value="Ubiquitin-like_domsf"/>
</dbReference>
<dbReference type="OrthoDB" id="756206at2759"/>
<dbReference type="PANTHER" id="PTHR46728:SF1">
    <property type="entry name" value="AN1-TYPE ZINC FINGER PROTEIN 4"/>
    <property type="match status" value="1"/>
</dbReference>